<dbReference type="Proteomes" id="UP000799421">
    <property type="component" value="Unassembled WGS sequence"/>
</dbReference>
<proteinExistence type="predicted"/>
<evidence type="ECO:0000313" key="2">
    <source>
        <dbReference type="Proteomes" id="UP000799421"/>
    </source>
</evidence>
<reference evidence="1" key="1">
    <citation type="journal article" date="2020" name="Stud. Mycol.">
        <title>101 Dothideomycetes genomes: a test case for predicting lifestyles and emergence of pathogens.</title>
        <authorList>
            <person name="Haridas S."/>
            <person name="Albert R."/>
            <person name="Binder M."/>
            <person name="Bloem J."/>
            <person name="Labutti K."/>
            <person name="Salamov A."/>
            <person name="Andreopoulos B."/>
            <person name="Baker S."/>
            <person name="Barry K."/>
            <person name="Bills G."/>
            <person name="Bluhm B."/>
            <person name="Cannon C."/>
            <person name="Castanera R."/>
            <person name="Culley D."/>
            <person name="Daum C."/>
            <person name="Ezra D."/>
            <person name="Gonzalez J."/>
            <person name="Henrissat B."/>
            <person name="Kuo A."/>
            <person name="Liang C."/>
            <person name="Lipzen A."/>
            <person name="Lutzoni F."/>
            <person name="Magnuson J."/>
            <person name="Mondo S."/>
            <person name="Nolan M."/>
            <person name="Ohm R."/>
            <person name="Pangilinan J."/>
            <person name="Park H.-J."/>
            <person name="Ramirez L."/>
            <person name="Alfaro M."/>
            <person name="Sun H."/>
            <person name="Tritt A."/>
            <person name="Yoshinaga Y."/>
            <person name="Zwiers L.-H."/>
            <person name="Turgeon B."/>
            <person name="Goodwin S."/>
            <person name="Spatafora J."/>
            <person name="Crous P."/>
            <person name="Grigoriev I."/>
        </authorList>
    </citation>
    <scope>NUCLEOTIDE SEQUENCE</scope>
    <source>
        <strain evidence="1">CBS 480.64</strain>
    </source>
</reference>
<gene>
    <name evidence="1" type="ORF">K470DRAFT_256719</name>
</gene>
<organism evidence="1 2">
    <name type="scientific">Piedraia hortae CBS 480.64</name>
    <dbReference type="NCBI Taxonomy" id="1314780"/>
    <lineage>
        <taxon>Eukaryota</taxon>
        <taxon>Fungi</taxon>
        <taxon>Dikarya</taxon>
        <taxon>Ascomycota</taxon>
        <taxon>Pezizomycotina</taxon>
        <taxon>Dothideomycetes</taxon>
        <taxon>Dothideomycetidae</taxon>
        <taxon>Capnodiales</taxon>
        <taxon>Piedraiaceae</taxon>
        <taxon>Piedraia</taxon>
    </lineage>
</organism>
<dbReference type="EMBL" id="MU005971">
    <property type="protein sequence ID" value="KAF2861596.1"/>
    <property type="molecule type" value="Genomic_DNA"/>
</dbReference>
<protein>
    <submittedName>
        <fullName evidence="1">Uncharacterized protein</fullName>
    </submittedName>
</protein>
<accession>A0A6A7C1Z0</accession>
<evidence type="ECO:0000313" key="1">
    <source>
        <dbReference type="EMBL" id="KAF2861596.1"/>
    </source>
</evidence>
<keyword evidence="2" id="KW-1185">Reference proteome</keyword>
<name>A0A6A7C1Z0_9PEZI</name>
<sequence length="98" mass="10833">MHRPRDSREARSSSWVHSFGLITCCIQTGCVDPTAVSLEPFSLPVFVLALKKPTTLVGCKKIFVAMETGNIPLAPRDLKTLLPNLAQDWKLLKAVIED</sequence>
<dbReference type="AlphaFoldDB" id="A0A6A7C1Z0"/>